<dbReference type="AlphaFoldDB" id="A0A1E2V8N6"/>
<dbReference type="Pfam" id="PF05437">
    <property type="entry name" value="AzlD"/>
    <property type="match status" value="1"/>
</dbReference>
<dbReference type="EMBL" id="MDTQ01000001">
    <property type="protein sequence ID" value="ODC03334.1"/>
    <property type="molecule type" value="Genomic_DNA"/>
</dbReference>
<dbReference type="RefSeq" id="WP_068997750.1">
    <property type="nucleotide sequence ID" value="NZ_MDTQ01000001.1"/>
</dbReference>
<sequence>MNVLTIILMAVLVFLSRYLFLEPKLPVNLSPYMQRLLSYAAPALLAAVIGPIIFVHTHGVNLSVQNPYLWAGLCTVILIMLTKRILLTTTLGFICFIGFKWALTLSSQTL</sequence>
<organism evidence="2 3">
    <name type="scientific">Terasakiispira papahanaumokuakeensis</name>
    <dbReference type="NCBI Taxonomy" id="197479"/>
    <lineage>
        <taxon>Bacteria</taxon>
        <taxon>Pseudomonadati</taxon>
        <taxon>Pseudomonadota</taxon>
        <taxon>Gammaproteobacteria</taxon>
        <taxon>Oceanospirillales</taxon>
        <taxon>Terasakiispira</taxon>
    </lineage>
</organism>
<feature type="transmembrane region" description="Helical" evidence="1">
    <location>
        <begin position="68"/>
        <end position="99"/>
    </location>
</feature>
<name>A0A1E2V8N6_9GAMM</name>
<keyword evidence="1" id="KW-0812">Transmembrane</keyword>
<gene>
    <name evidence="2" type="ORF">BFW38_06995</name>
</gene>
<evidence type="ECO:0000313" key="3">
    <source>
        <dbReference type="Proteomes" id="UP000094291"/>
    </source>
</evidence>
<evidence type="ECO:0000256" key="1">
    <source>
        <dbReference type="SAM" id="Phobius"/>
    </source>
</evidence>
<dbReference type="STRING" id="197479.BFW38_06995"/>
<feature type="transmembrane region" description="Helical" evidence="1">
    <location>
        <begin position="37"/>
        <end position="56"/>
    </location>
</feature>
<protein>
    <recommendedName>
        <fullName evidence="4">Branched-chain amino acid transporter</fullName>
    </recommendedName>
</protein>
<keyword evidence="1" id="KW-0472">Membrane</keyword>
<comment type="caution">
    <text evidence="2">The sequence shown here is derived from an EMBL/GenBank/DDBJ whole genome shotgun (WGS) entry which is preliminary data.</text>
</comment>
<keyword evidence="1" id="KW-1133">Transmembrane helix</keyword>
<accession>A0A1E2V8N6</accession>
<reference evidence="2 3" key="1">
    <citation type="submission" date="2016-08" db="EMBL/GenBank/DDBJ databases">
        <authorList>
            <person name="Seilhamer J.J."/>
        </authorList>
    </citation>
    <scope>NUCLEOTIDE SEQUENCE [LARGE SCALE GENOMIC DNA]</scope>
    <source>
        <strain evidence="2 3">PH27A</strain>
    </source>
</reference>
<dbReference type="OrthoDB" id="4257348at2"/>
<evidence type="ECO:0000313" key="2">
    <source>
        <dbReference type="EMBL" id="ODC03334.1"/>
    </source>
</evidence>
<dbReference type="Proteomes" id="UP000094291">
    <property type="component" value="Unassembled WGS sequence"/>
</dbReference>
<evidence type="ECO:0008006" key="4">
    <source>
        <dbReference type="Google" id="ProtNLM"/>
    </source>
</evidence>
<proteinExistence type="predicted"/>
<keyword evidence="3" id="KW-1185">Reference proteome</keyword>
<dbReference type="InterPro" id="IPR008407">
    <property type="entry name" value="Brnchd-chn_aa_trnsp_AzlD"/>
</dbReference>